<evidence type="ECO:0000313" key="1">
    <source>
        <dbReference type="EMBL" id="KOO28402.1"/>
    </source>
</evidence>
<comment type="caution">
    <text evidence="1">The sequence shown here is derived from an EMBL/GenBank/DDBJ whole genome shotgun (WGS) entry which is preliminary data.</text>
</comment>
<reference evidence="2" key="1">
    <citation type="journal article" date="2015" name="PLoS Genet.">
        <title>Genome Sequence and Transcriptome Analyses of Chrysochromulina tobin: Metabolic Tools for Enhanced Algal Fitness in the Prominent Order Prymnesiales (Haptophyceae).</title>
        <authorList>
            <person name="Hovde B.T."/>
            <person name="Deodato C.R."/>
            <person name="Hunsperger H.M."/>
            <person name="Ryken S.A."/>
            <person name="Yost W."/>
            <person name="Jha R.K."/>
            <person name="Patterson J."/>
            <person name="Monnat R.J. Jr."/>
            <person name="Barlow S.B."/>
            <person name="Starkenburg S.R."/>
            <person name="Cattolico R.A."/>
        </authorList>
    </citation>
    <scope>NUCLEOTIDE SEQUENCE</scope>
    <source>
        <strain evidence="2">CCMP291</strain>
    </source>
</reference>
<dbReference type="InterPro" id="IPR027417">
    <property type="entry name" value="P-loop_NTPase"/>
</dbReference>
<dbReference type="Gene3D" id="3.40.50.300">
    <property type="entry name" value="P-loop containing nucleotide triphosphate hydrolases"/>
    <property type="match status" value="1"/>
</dbReference>
<dbReference type="Proteomes" id="UP000037460">
    <property type="component" value="Unassembled WGS sequence"/>
</dbReference>
<dbReference type="EMBL" id="JWZX01002573">
    <property type="protein sequence ID" value="KOO28402.1"/>
    <property type="molecule type" value="Genomic_DNA"/>
</dbReference>
<sequence>MSPPRDVSAGRPKIYLPTGPARYSGLEVDTPLLFLFYHVEKTAGSAVMKWLHKLVSAHDRDLGNLTPRLTSLYDFTHTSCLLSQHGDLFPGYAKLWDERRCSVPHPPPWQRSATAAEFHAYTKKRYWEDFVPVLPQLRAKYAAANGTVITVTLLREPISHIMSAYKMWPPSQRCKAGGSCDASFCSAVDAARPKRGDCR</sequence>
<name>A0A0M0JQ35_9EUKA</name>
<evidence type="ECO:0000313" key="2">
    <source>
        <dbReference type="Proteomes" id="UP000037460"/>
    </source>
</evidence>
<keyword evidence="2" id="KW-1185">Reference proteome</keyword>
<organism evidence="1 2">
    <name type="scientific">Chrysochromulina tobinii</name>
    <dbReference type="NCBI Taxonomy" id="1460289"/>
    <lineage>
        <taxon>Eukaryota</taxon>
        <taxon>Haptista</taxon>
        <taxon>Haptophyta</taxon>
        <taxon>Prymnesiophyceae</taxon>
        <taxon>Prymnesiales</taxon>
        <taxon>Chrysochromulinaceae</taxon>
        <taxon>Chrysochromulina</taxon>
    </lineage>
</organism>
<protein>
    <submittedName>
        <fullName evidence="1">Uncharacterized protein</fullName>
    </submittedName>
</protein>
<accession>A0A0M0JQ35</accession>
<dbReference type="OrthoDB" id="10574065at2759"/>
<proteinExistence type="predicted"/>
<dbReference type="AlphaFoldDB" id="A0A0M0JQ35"/>
<gene>
    <name evidence="1" type="ORF">Ctob_004395</name>
</gene>